<feature type="region of interest" description="Disordered" evidence="5">
    <location>
        <begin position="439"/>
        <end position="465"/>
    </location>
</feature>
<evidence type="ECO:0000256" key="1">
    <source>
        <dbReference type="ARBA" id="ARBA00004498"/>
    </source>
</evidence>
<dbReference type="Pfam" id="PF00041">
    <property type="entry name" value="fn3"/>
    <property type="match status" value="1"/>
</dbReference>
<dbReference type="CDD" id="cd01450">
    <property type="entry name" value="vWFA_subfamily_ECM"/>
    <property type="match status" value="2"/>
</dbReference>
<dbReference type="SUPFAM" id="SSF53300">
    <property type="entry name" value="vWA-like"/>
    <property type="match status" value="2"/>
</dbReference>
<dbReference type="PRINTS" id="PR00759">
    <property type="entry name" value="BASICPTASE"/>
</dbReference>
<dbReference type="InterPro" id="IPR020901">
    <property type="entry name" value="Prtase_inh_Kunz-CS"/>
</dbReference>
<dbReference type="EMBL" id="JWIN03000005">
    <property type="protein sequence ID" value="KAB1278470.1"/>
    <property type="molecule type" value="Genomic_DNA"/>
</dbReference>
<dbReference type="InterPro" id="IPR003961">
    <property type="entry name" value="FN3_dom"/>
</dbReference>
<dbReference type="SUPFAM" id="SSF57362">
    <property type="entry name" value="BPTI-like"/>
    <property type="match status" value="1"/>
</dbReference>
<dbReference type="Gene3D" id="3.40.50.410">
    <property type="entry name" value="von Willebrand factor, type A domain"/>
    <property type="match status" value="2"/>
</dbReference>
<dbReference type="Pfam" id="PF00092">
    <property type="entry name" value="VWA"/>
    <property type="match status" value="2"/>
</dbReference>
<dbReference type="Gene3D" id="4.10.410.10">
    <property type="entry name" value="Pancreatic trypsin inhibitor Kunitz domain"/>
    <property type="match status" value="1"/>
</dbReference>
<dbReference type="PANTHER" id="PTHR22588">
    <property type="entry name" value="VWFA DOMAIN-CONTAINING PROTEIN"/>
    <property type="match status" value="1"/>
</dbReference>
<dbReference type="Gene3D" id="2.60.40.10">
    <property type="entry name" value="Immunoglobulins"/>
    <property type="match status" value="1"/>
</dbReference>
<keyword evidence="4" id="KW-1015">Disulfide bond</keyword>
<gene>
    <name evidence="9" type="ORF">Cadr_000007601</name>
</gene>
<feature type="domain" description="VWFA" evidence="6">
    <location>
        <begin position="199"/>
        <end position="395"/>
    </location>
</feature>
<evidence type="ECO:0000256" key="2">
    <source>
        <dbReference type="ARBA" id="ARBA00022530"/>
    </source>
</evidence>
<evidence type="ECO:0000259" key="8">
    <source>
        <dbReference type="PROSITE" id="PS50853"/>
    </source>
</evidence>
<organism evidence="9 10">
    <name type="scientific">Camelus dromedarius</name>
    <name type="common">Dromedary</name>
    <name type="synonym">Arabian camel</name>
    <dbReference type="NCBI Taxonomy" id="9838"/>
    <lineage>
        <taxon>Eukaryota</taxon>
        <taxon>Metazoa</taxon>
        <taxon>Chordata</taxon>
        <taxon>Craniata</taxon>
        <taxon>Vertebrata</taxon>
        <taxon>Euteleostomi</taxon>
        <taxon>Mammalia</taxon>
        <taxon>Eutheria</taxon>
        <taxon>Laurasiatheria</taxon>
        <taxon>Artiodactyla</taxon>
        <taxon>Tylopoda</taxon>
        <taxon>Camelidae</taxon>
        <taxon>Camelus</taxon>
    </lineage>
</organism>
<dbReference type="InterPro" id="IPR013783">
    <property type="entry name" value="Ig-like_fold"/>
</dbReference>
<evidence type="ECO:0000313" key="9">
    <source>
        <dbReference type="EMBL" id="KAB1278468.1"/>
    </source>
</evidence>
<evidence type="ECO:0000313" key="10">
    <source>
        <dbReference type="Proteomes" id="UP000299084"/>
    </source>
</evidence>
<comment type="caution">
    <text evidence="9">The sequence shown here is derived from an EMBL/GenBank/DDBJ whole genome shotgun (WGS) entry which is preliminary data.</text>
</comment>
<accession>A0A5N4E4S6</accession>
<dbReference type="FunFam" id="4.10.410.10:FF:000007">
    <property type="entry name" value="Collagen type VI alpha 3 chain"/>
    <property type="match status" value="1"/>
</dbReference>
<dbReference type="CDD" id="cd00063">
    <property type="entry name" value="FN3"/>
    <property type="match status" value="1"/>
</dbReference>
<dbReference type="PROSITE" id="PS50853">
    <property type="entry name" value="FN3"/>
    <property type="match status" value="1"/>
</dbReference>
<sequence>MRDVVLKIVGDLTIAESNCPRGARVAVVTYNNEVTTEIRFADSKKKSVLLDKIKNLQVALTSKQQSLETAMSFVARNTFKRVRNGFLMRKVAVFFSNKPTRASPQLREAVLKLSDAGITPLFLTNQEDRPLLNALQINNTAVGHALVLPATGDLTDFLKNVLTCHVCLDICNIDPSCGFGSWKPAFRDRRAAGSDVDIDMAFILDSSESTTPFQFNEMKKYIGYLVRQLDVSPDPRASQHFARVAVVQHAPYESAGNASVPPVKVEFSLTDYSSKEKLVAFLSSRMTQLQGTRALGSAIDYTVENVFESAPNPRDLKIVVLMLTGEVPKQQLEEAQRAILQAKCKGYFFVILGIGRKVNSKEVYGFASEPNDVFFKLVDKSTELNEEPLLRFGRLLPSFVSSKNAFYLSPDIRKQCDWFQGDQQAKNLVKFGHKQVSVPNNVTSSPTSKPMTTTKPVTTAEPETTTTTKPVAVVNLPASKPASVRPVAERPMAGKSEAAKLEAIKPMATKPEATKPVATKPEATKPVAAKPEASKPMATKPEATRPVAPKPEATKLMAAKPEAAKTATVRPAVVAAKPAAGKPASVRPPAAARPGLAKPEAPRPLVAKSAAAKPATAKPVVKAPREVQVSEVTENSARLRWERPEPPSAYFYDLIVTSAHDQSLVLRQNLTATDRAIGGLLAGQTYHVTVVCYLRSQVRATYQGSFSTKKTQPSPPQTVKLASSSTINLMVSRDPLAAGETDICQLQKEEGTCRKFILKWYYDSKTKSCARFWYGGCGGNENRFNSQKECEKVCAPVPVNPGVIAAMET</sequence>
<feature type="region of interest" description="Disordered" evidence="5">
    <location>
        <begin position="513"/>
        <end position="548"/>
    </location>
</feature>
<keyword evidence="10" id="KW-1185">Reference proteome</keyword>
<keyword evidence="3 9" id="KW-0176">Collagen</keyword>
<dbReference type="FunFam" id="2.60.40.10:FF:000723">
    <property type="entry name" value="Collagen type VI alpha 3 chain"/>
    <property type="match status" value="1"/>
</dbReference>
<dbReference type="AlphaFoldDB" id="A0A5N4E4S6"/>
<feature type="domain" description="VWFA" evidence="6">
    <location>
        <begin position="1"/>
        <end position="161"/>
    </location>
</feature>
<dbReference type="InterPro" id="IPR036880">
    <property type="entry name" value="Kunitz_BPTI_sf"/>
</dbReference>
<evidence type="ECO:0000259" key="6">
    <source>
        <dbReference type="PROSITE" id="PS50234"/>
    </source>
</evidence>
<dbReference type="PROSITE" id="PS50234">
    <property type="entry name" value="VWFA"/>
    <property type="match status" value="2"/>
</dbReference>
<feature type="domain" description="Fibronectin type-III" evidence="8">
    <location>
        <begin position="623"/>
        <end position="717"/>
    </location>
</feature>
<dbReference type="SUPFAM" id="SSF49265">
    <property type="entry name" value="Fibronectin type III"/>
    <property type="match status" value="1"/>
</dbReference>
<dbReference type="InterPro" id="IPR002035">
    <property type="entry name" value="VWF_A"/>
</dbReference>
<dbReference type="InterPro" id="IPR002223">
    <property type="entry name" value="Kunitz_BPTI"/>
</dbReference>
<dbReference type="GO" id="GO:0004867">
    <property type="term" value="F:serine-type endopeptidase inhibitor activity"/>
    <property type="evidence" value="ECO:0007669"/>
    <property type="project" value="InterPro"/>
</dbReference>
<dbReference type="InterPro" id="IPR036116">
    <property type="entry name" value="FN3_sf"/>
</dbReference>
<dbReference type="SMART" id="SM00060">
    <property type="entry name" value="FN3"/>
    <property type="match status" value="1"/>
</dbReference>
<dbReference type="GO" id="GO:0005581">
    <property type="term" value="C:collagen trimer"/>
    <property type="evidence" value="ECO:0007669"/>
    <property type="project" value="UniProtKB-KW"/>
</dbReference>
<protein>
    <submittedName>
        <fullName evidence="9">Collagen alpha-3 chain</fullName>
    </submittedName>
</protein>
<reference evidence="9 10" key="2">
    <citation type="journal article" date="2019" name="Mol. Ecol. Resour.">
        <title>Improving Illumina assemblies with Hi-C and long reads: an example with the North African dromedary.</title>
        <authorList>
            <person name="Elbers J.P."/>
            <person name="Rogers M.F."/>
            <person name="Perelman P.L."/>
            <person name="Proskuryakova A.A."/>
            <person name="Serdyukova N.A."/>
            <person name="Johnson W.E."/>
            <person name="Horin P."/>
            <person name="Corander J."/>
            <person name="Murphy D."/>
            <person name="Burger P.A."/>
        </authorList>
    </citation>
    <scope>NUCLEOTIDE SEQUENCE [LARGE SCALE GENOMIC DNA]</scope>
    <source>
        <strain evidence="9">Drom800</strain>
        <tissue evidence="9">Blood</tissue>
    </source>
</reference>
<feature type="domain" description="BPTI/Kunitz inhibitor" evidence="7">
    <location>
        <begin position="744"/>
        <end position="794"/>
    </location>
</feature>
<dbReference type="PROSITE" id="PS00280">
    <property type="entry name" value="BPTI_KUNITZ_1"/>
    <property type="match status" value="1"/>
</dbReference>
<keyword evidence="2" id="KW-0964">Secreted</keyword>
<comment type="subcellular location">
    <subcellularLocation>
        <location evidence="1">Secreted</location>
        <location evidence="1">Extracellular space</location>
        <location evidence="1">Extracellular matrix</location>
    </subcellularLocation>
</comment>
<evidence type="ECO:0000256" key="4">
    <source>
        <dbReference type="ARBA" id="ARBA00023157"/>
    </source>
</evidence>
<dbReference type="FunFam" id="3.40.50.410:FF:000021">
    <property type="entry name" value="Collagen, type VI, alpha 3"/>
    <property type="match status" value="1"/>
</dbReference>
<feature type="compositionally biased region" description="Low complexity" evidence="5">
    <location>
        <begin position="580"/>
        <end position="594"/>
    </location>
</feature>
<feature type="compositionally biased region" description="Low complexity" evidence="5">
    <location>
        <begin position="442"/>
        <end position="465"/>
    </location>
</feature>
<keyword evidence="2" id="KW-0272">Extracellular matrix</keyword>
<proteinExistence type="predicted"/>
<dbReference type="PANTHER" id="PTHR22588:SF5">
    <property type="entry name" value="COLLAGEN ALPHA-6(VI) CHAIN"/>
    <property type="match status" value="1"/>
</dbReference>
<evidence type="ECO:0000256" key="5">
    <source>
        <dbReference type="SAM" id="MobiDB-lite"/>
    </source>
</evidence>
<dbReference type="Pfam" id="PF00014">
    <property type="entry name" value="Kunitz_BPTI"/>
    <property type="match status" value="1"/>
</dbReference>
<name>A0A5N4E4S6_CAMDR</name>
<dbReference type="InterPro" id="IPR052229">
    <property type="entry name" value="Collagen-VI/PIF"/>
</dbReference>
<dbReference type="GO" id="GO:0030020">
    <property type="term" value="F:extracellular matrix structural constituent conferring tensile strength"/>
    <property type="evidence" value="ECO:0007669"/>
    <property type="project" value="TreeGrafter"/>
</dbReference>
<evidence type="ECO:0000256" key="3">
    <source>
        <dbReference type="ARBA" id="ARBA00023119"/>
    </source>
</evidence>
<feature type="region of interest" description="Disordered" evidence="5">
    <location>
        <begin position="580"/>
        <end position="602"/>
    </location>
</feature>
<dbReference type="EMBL" id="JWIN03000005">
    <property type="protein sequence ID" value="KAB1278468.1"/>
    <property type="molecule type" value="Genomic_DNA"/>
</dbReference>
<dbReference type="FunFam" id="3.40.50.410:FF:000016">
    <property type="entry name" value="Collagen type VI alpha 3 chain"/>
    <property type="match status" value="1"/>
</dbReference>
<dbReference type="CDD" id="cd22629">
    <property type="entry name" value="Kunitz_collagen_alpha3_VI"/>
    <property type="match status" value="1"/>
</dbReference>
<evidence type="ECO:0000259" key="7">
    <source>
        <dbReference type="PROSITE" id="PS50279"/>
    </source>
</evidence>
<dbReference type="Proteomes" id="UP000299084">
    <property type="component" value="Unassembled WGS sequence"/>
</dbReference>
<dbReference type="InterPro" id="IPR036465">
    <property type="entry name" value="vWFA_dom_sf"/>
</dbReference>
<dbReference type="SMART" id="SM00131">
    <property type="entry name" value="KU"/>
    <property type="match status" value="1"/>
</dbReference>
<dbReference type="EMBL" id="JWIN03000005">
    <property type="protein sequence ID" value="KAB1278469.1"/>
    <property type="molecule type" value="Genomic_DNA"/>
</dbReference>
<dbReference type="PROSITE" id="PS50279">
    <property type="entry name" value="BPTI_KUNITZ_2"/>
    <property type="match status" value="1"/>
</dbReference>
<reference evidence="9" key="1">
    <citation type="submission" date="2014-12" db="EMBL/GenBank/DDBJ databases">
        <authorList>
            <person name="Fitak R."/>
            <person name="Mohandesan E."/>
            <person name="Burger P.A."/>
            <person name="Jukka C."/>
        </authorList>
    </citation>
    <scope>NUCLEOTIDE SEQUENCE</scope>
    <source>
        <strain evidence="9">Drom800</strain>
        <tissue evidence="9">Blood</tissue>
    </source>
</reference>
<dbReference type="SMART" id="SM00327">
    <property type="entry name" value="VWA"/>
    <property type="match status" value="2"/>
</dbReference>